<comment type="caution">
    <text evidence="2">The sequence shown here is derived from an EMBL/GenBank/DDBJ whole genome shotgun (WGS) entry which is preliminary data.</text>
</comment>
<feature type="signal peptide" evidence="1">
    <location>
        <begin position="1"/>
        <end position="24"/>
    </location>
</feature>
<organism evidence="2 3">
    <name type="scientific">Cinnamomum micranthum f. kanehirae</name>
    <dbReference type="NCBI Taxonomy" id="337451"/>
    <lineage>
        <taxon>Eukaryota</taxon>
        <taxon>Viridiplantae</taxon>
        <taxon>Streptophyta</taxon>
        <taxon>Embryophyta</taxon>
        <taxon>Tracheophyta</taxon>
        <taxon>Spermatophyta</taxon>
        <taxon>Magnoliopsida</taxon>
        <taxon>Magnoliidae</taxon>
        <taxon>Laurales</taxon>
        <taxon>Lauraceae</taxon>
        <taxon>Cinnamomum</taxon>
    </lineage>
</organism>
<accession>A0A443Q338</accession>
<keyword evidence="3" id="KW-1185">Reference proteome</keyword>
<protein>
    <recommendedName>
        <fullName evidence="4">Secreted protein</fullName>
    </recommendedName>
</protein>
<name>A0A443Q338_9MAGN</name>
<proteinExistence type="predicted"/>
<dbReference type="AlphaFoldDB" id="A0A443Q338"/>
<evidence type="ECO:0008006" key="4">
    <source>
        <dbReference type="Google" id="ProtNLM"/>
    </source>
</evidence>
<evidence type="ECO:0000313" key="3">
    <source>
        <dbReference type="Proteomes" id="UP000283530"/>
    </source>
</evidence>
<evidence type="ECO:0000256" key="1">
    <source>
        <dbReference type="SAM" id="SignalP"/>
    </source>
</evidence>
<dbReference type="EMBL" id="QPKB01000013">
    <property type="protein sequence ID" value="RWR97435.1"/>
    <property type="molecule type" value="Genomic_DNA"/>
</dbReference>
<keyword evidence="1" id="KW-0732">Signal</keyword>
<reference evidence="2 3" key="1">
    <citation type="journal article" date="2019" name="Nat. Plants">
        <title>Stout camphor tree genome fills gaps in understanding of flowering plant genome evolution.</title>
        <authorList>
            <person name="Chaw S.M."/>
            <person name="Liu Y.C."/>
            <person name="Wu Y.W."/>
            <person name="Wang H.Y."/>
            <person name="Lin C.I."/>
            <person name="Wu C.S."/>
            <person name="Ke H.M."/>
            <person name="Chang L.Y."/>
            <person name="Hsu C.Y."/>
            <person name="Yang H.T."/>
            <person name="Sudianto E."/>
            <person name="Hsu M.H."/>
            <person name="Wu K.P."/>
            <person name="Wang L.N."/>
            <person name="Leebens-Mack J.H."/>
            <person name="Tsai I.J."/>
        </authorList>
    </citation>
    <scope>NUCLEOTIDE SEQUENCE [LARGE SCALE GENOMIC DNA]</scope>
    <source>
        <strain evidence="3">cv. Chaw 1501</strain>
        <tissue evidence="2">Young leaves</tissue>
    </source>
</reference>
<feature type="chain" id="PRO_5019303763" description="Secreted protein" evidence="1">
    <location>
        <begin position="25"/>
        <end position="68"/>
    </location>
</feature>
<dbReference type="Proteomes" id="UP000283530">
    <property type="component" value="Unassembled WGS sequence"/>
</dbReference>
<gene>
    <name evidence="2" type="ORF">CKAN_02686900</name>
</gene>
<sequence length="68" mass="7963">MVYLLYRHPWRWTLCMFHITFTLCLPSPLRCCLPAIYLERIARGGKSNRSLVVLQPKLGLEPIKYDGI</sequence>
<evidence type="ECO:0000313" key="2">
    <source>
        <dbReference type="EMBL" id="RWR97435.1"/>
    </source>
</evidence>